<dbReference type="InterPro" id="IPR004360">
    <property type="entry name" value="Glyas_Fos-R_dOase_dom"/>
</dbReference>
<dbReference type="EMBL" id="WUFC01000002">
    <property type="protein sequence ID" value="NEI46920.1"/>
    <property type="molecule type" value="Genomic_DNA"/>
</dbReference>
<dbReference type="Proteomes" id="UP000291892">
    <property type="component" value="Unassembled WGS sequence"/>
</dbReference>
<dbReference type="InterPro" id="IPR029068">
    <property type="entry name" value="Glyas_Bleomycin-R_OHBP_Dase"/>
</dbReference>
<proteinExistence type="predicted"/>
<dbReference type="PROSITE" id="PS51819">
    <property type="entry name" value="VOC"/>
    <property type="match status" value="1"/>
</dbReference>
<dbReference type="InterPro" id="IPR026275">
    <property type="entry name" value="Glyoxalase/dOase/EhpR"/>
</dbReference>
<gene>
    <name evidence="3" type="ORF">ELG94_02880</name>
    <name evidence="2" type="ORF">GR217_04300</name>
</gene>
<dbReference type="RefSeq" id="WP_024321314.1">
    <property type="nucleotide sequence ID" value="NZ_JAJAEH010000029.1"/>
</dbReference>
<sequence>MIESNSILLFVTDAPKSASFYGQLLGQEPVEASPTFAMFILPSGLALGLWSKTGVEPASAATGGGCDLGFKVATADTVDTLHAEWQGKGATILLPPTNLDFGRTFVAADPDGHRLRVYNVAEG</sequence>
<dbReference type="EMBL" id="SIKX01000001">
    <property type="protein sequence ID" value="TBF17401.1"/>
    <property type="molecule type" value="Genomic_DNA"/>
</dbReference>
<evidence type="ECO:0000259" key="1">
    <source>
        <dbReference type="PROSITE" id="PS51819"/>
    </source>
</evidence>
<dbReference type="Proteomes" id="UP000661163">
    <property type="component" value="Unassembled WGS sequence"/>
</dbReference>
<reference evidence="2 5" key="2">
    <citation type="submission" date="2019-12" db="EMBL/GenBank/DDBJ databases">
        <title>Rhizobium genotypes associated with high levels of biological nitrogen fixation by grain legumes in a temperate-maritime cropping system.</title>
        <authorList>
            <person name="Maluk M."/>
            <person name="Francesc Ferrando Molina F."/>
            <person name="Lopez Del Egido L."/>
            <person name="Lafos M."/>
            <person name="Langarica-Fuentes A."/>
            <person name="Gebre Yohannes G."/>
            <person name="Young M.W."/>
            <person name="Martin P."/>
            <person name="Gantlett R."/>
            <person name="Kenicer G."/>
            <person name="Hawes C."/>
            <person name="Begg G.S."/>
            <person name="Quilliam R.S."/>
            <person name="Squire G.R."/>
            <person name="Poole P.S."/>
            <person name="Young P.W."/>
            <person name="Iannetta P.M."/>
            <person name="James E.K."/>
        </authorList>
    </citation>
    <scope>NUCLEOTIDE SEQUENCE [LARGE SCALE GENOMIC DNA]</scope>
    <source>
        <strain evidence="2 5">JHI985</strain>
    </source>
</reference>
<dbReference type="Gene3D" id="3.30.720.120">
    <property type="match status" value="1"/>
</dbReference>
<protein>
    <submittedName>
        <fullName evidence="2">Drug:proton antiporter</fullName>
    </submittedName>
</protein>
<dbReference type="AlphaFoldDB" id="A0AAE5C0L9"/>
<dbReference type="InterPro" id="IPR037523">
    <property type="entry name" value="VOC_core"/>
</dbReference>
<evidence type="ECO:0000313" key="5">
    <source>
        <dbReference type="Proteomes" id="UP000661163"/>
    </source>
</evidence>
<feature type="domain" description="VOC" evidence="1">
    <location>
        <begin position="3"/>
        <end position="120"/>
    </location>
</feature>
<dbReference type="Gene3D" id="3.30.720.110">
    <property type="match status" value="1"/>
</dbReference>
<dbReference type="SUPFAM" id="SSF54593">
    <property type="entry name" value="Glyoxalase/Bleomycin resistance protein/Dihydroxybiphenyl dioxygenase"/>
    <property type="match status" value="1"/>
</dbReference>
<accession>A0AAE5C0L9</accession>
<dbReference type="PIRSF" id="PIRSF039020">
    <property type="entry name" value="EhpR"/>
    <property type="match status" value="1"/>
</dbReference>
<evidence type="ECO:0000313" key="4">
    <source>
        <dbReference type="Proteomes" id="UP000291892"/>
    </source>
</evidence>
<dbReference type="PANTHER" id="PTHR36503">
    <property type="entry name" value="BLR2520 PROTEIN"/>
    <property type="match status" value="1"/>
</dbReference>
<dbReference type="Pfam" id="PF00903">
    <property type="entry name" value="Glyoxalase"/>
    <property type="match status" value="1"/>
</dbReference>
<organism evidence="2 5">
    <name type="scientific">Rhizobium ruizarguesonis</name>
    <dbReference type="NCBI Taxonomy" id="2081791"/>
    <lineage>
        <taxon>Bacteria</taxon>
        <taxon>Pseudomonadati</taxon>
        <taxon>Pseudomonadota</taxon>
        <taxon>Alphaproteobacteria</taxon>
        <taxon>Hyphomicrobiales</taxon>
        <taxon>Rhizobiaceae</taxon>
        <taxon>Rhizobium/Agrobacterium group</taxon>
        <taxon>Rhizobium</taxon>
    </lineage>
</organism>
<reference evidence="3 4" key="1">
    <citation type="submission" date="2019-02" db="EMBL/GenBank/DDBJ databases">
        <title>The genomic architecture of introgression among sibling species of bacteria.</title>
        <authorList>
            <person name="Cavassim M.I.A."/>
            <person name="Moeskjaer S."/>
            <person name="Moslemi C."/>
            <person name="Fields B."/>
            <person name="Bachmann A."/>
            <person name="Vilhjalmsson B."/>
            <person name="Schierup M.H."/>
            <person name="Young J.P.W."/>
            <person name="Andersen S.U."/>
        </authorList>
    </citation>
    <scope>NUCLEOTIDE SEQUENCE [LARGE SCALE GENOMIC DNA]</scope>
    <source>
        <strain evidence="3 4">SM42</strain>
    </source>
</reference>
<dbReference type="PANTHER" id="PTHR36503:SF1">
    <property type="entry name" value="BLR2520 PROTEIN"/>
    <property type="match status" value="1"/>
</dbReference>
<comment type="caution">
    <text evidence="2">The sequence shown here is derived from an EMBL/GenBank/DDBJ whole genome shotgun (WGS) entry which is preliminary data.</text>
</comment>
<evidence type="ECO:0000313" key="3">
    <source>
        <dbReference type="EMBL" id="TBF17401.1"/>
    </source>
</evidence>
<evidence type="ECO:0000313" key="2">
    <source>
        <dbReference type="EMBL" id="NEI46920.1"/>
    </source>
</evidence>
<name>A0AAE5C0L9_9HYPH</name>